<evidence type="ECO:0000256" key="5">
    <source>
        <dbReference type="ARBA" id="ARBA00023002"/>
    </source>
</evidence>
<dbReference type="PRINTS" id="PR00370">
    <property type="entry name" value="FMOXYGENASE"/>
</dbReference>
<sequence>MKPLVAAVELVNIVGLRVKAAVAVPDVETVVERAVAVVAITEGAAAECVGSPHGGAKFGILLEPLFDQKQICIVGAGPAGLAALKVILDTPQYKAGLWKPTVFEARQNVGGIWLPTSADDDEYQDSSPTTPLYDCLTTNLAHPSMAYTDFFFPPSTPLFPPASTVLTYLNSYADHFHLRPYIHFNTTVTNIDYQSPKWIVQTSSPAPSSLAKFDLVIICNGHYKVPRYPNIPGLGAWLNTHKATHAAWYRNPSSTLGNTILVVGGGPSGQDISNELRLSGRTVFQSVSSPEGLGPHARGRLSQLNDPSKGEVTFSDGSALSNIDYCIFATGYEFSFPFFPPHVLQPSVSNPIPPLPINLHNSTYNIFPLAKHIFPLQTAFPPTSLAFLGLLIRVAPFPLVEAQAKAVLAAFSNPEKLDQIGEAVDIMNRYQDLRTRLWASNSAPGGEEIQIAKWWHRFEPLEQFEYRDQICAFAGDETRVESWEVEIYLKKNLLRKVCNALVKTGEAEQCVRGVGHGGKYEWVELMRWMVKKGEEEDLEGKPRL</sequence>
<organism evidence="7 8">
    <name type="scientific">Laccaria amethystina LaAM-08-1</name>
    <dbReference type="NCBI Taxonomy" id="1095629"/>
    <lineage>
        <taxon>Eukaryota</taxon>
        <taxon>Fungi</taxon>
        <taxon>Dikarya</taxon>
        <taxon>Basidiomycota</taxon>
        <taxon>Agaricomycotina</taxon>
        <taxon>Agaricomycetes</taxon>
        <taxon>Agaricomycetidae</taxon>
        <taxon>Agaricales</taxon>
        <taxon>Agaricineae</taxon>
        <taxon>Hydnangiaceae</taxon>
        <taxon>Laccaria</taxon>
    </lineage>
</organism>
<evidence type="ECO:0000256" key="2">
    <source>
        <dbReference type="ARBA" id="ARBA00022630"/>
    </source>
</evidence>
<dbReference type="GO" id="GO:0050661">
    <property type="term" value="F:NADP binding"/>
    <property type="evidence" value="ECO:0007669"/>
    <property type="project" value="InterPro"/>
</dbReference>
<protein>
    <recommendedName>
        <fullName evidence="9">Flavin-containing monooxygenase</fullName>
    </recommendedName>
</protein>
<reference evidence="7 8" key="1">
    <citation type="submission" date="2014-04" db="EMBL/GenBank/DDBJ databases">
        <authorList>
            <consortium name="DOE Joint Genome Institute"/>
            <person name="Kuo A."/>
            <person name="Kohler A."/>
            <person name="Nagy L.G."/>
            <person name="Floudas D."/>
            <person name="Copeland A."/>
            <person name="Barry K.W."/>
            <person name="Cichocki N."/>
            <person name="Veneault-Fourrey C."/>
            <person name="LaButti K."/>
            <person name="Lindquist E.A."/>
            <person name="Lipzen A."/>
            <person name="Lundell T."/>
            <person name="Morin E."/>
            <person name="Murat C."/>
            <person name="Sun H."/>
            <person name="Tunlid A."/>
            <person name="Henrissat B."/>
            <person name="Grigoriev I.V."/>
            <person name="Hibbett D.S."/>
            <person name="Martin F."/>
            <person name="Nordberg H.P."/>
            <person name="Cantor M.N."/>
            <person name="Hua S.X."/>
        </authorList>
    </citation>
    <scope>NUCLEOTIDE SEQUENCE [LARGE SCALE GENOMIC DNA]</scope>
    <source>
        <strain evidence="7 8">LaAM-08-1</strain>
    </source>
</reference>
<dbReference type="STRING" id="1095629.A0A0C9XEA5"/>
<dbReference type="OrthoDB" id="66881at2759"/>
<dbReference type="InterPro" id="IPR020946">
    <property type="entry name" value="Flavin_mOase-like"/>
</dbReference>
<dbReference type="GO" id="GO:0050660">
    <property type="term" value="F:flavin adenine dinucleotide binding"/>
    <property type="evidence" value="ECO:0007669"/>
    <property type="project" value="InterPro"/>
</dbReference>
<gene>
    <name evidence="7" type="ORF">K443DRAFT_8056</name>
</gene>
<dbReference type="InterPro" id="IPR050346">
    <property type="entry name" value="FMO-like"/>
</dbReference>
<comment type="similarity">
    <text evidence="1">Belongs to the FMO family.</text>
</comment>
<dbReference type="InterPro" id="IPR036188">
    <property type="entry name" value="FAD/NAD-bd_sf"/>
</dbReference>
<dbReference type="Pfam" id="PF00743">
    <property type="entry name" value="FMO-like"/>
    <property type="match status" value="2"/>
</dbReference>
<evidence type="ECO:0000256" key="6">
    <source>
        <dbReference type="SAM" id="MobiDB-lite"/>
    </source>
</evidence>
<dbReference type="SUPFAM" id="SSF51905">
    <property type="entry name" value="FAD/NAD(P)-binding domain"/>
    <property type="match status" value="1"/>
</dbReference>
<feature type="region of interest" description="Disordered" evidence="6">
    <location>
        <begin position="289"/>
        <end position="309"/>
    </location>
</feature>
<dbReference type="GO" id="GO:0004499">
    <property type="term" value="F:N,N-dimethylaniline monooxygenase activity"/>
    <property type="evidence" value="ECO:0007669"/>
    <property type="project" value="InterPro"/>
</dbReference>
<dbReference type="HOGENOM" id="CLU_006909_5_1_1"/>
<dbReference type="Proteomes" id="UP000054477">
    <property type="component" value="Unassembled WGS sequence"/>
</dbReference>
<evidence type="ECO:0000313" key="8">
    <source>
        <dbReference type="Proteomes" id="UP000054477"/>
    </source>
</evidence>
<dbReference type="EMBL" id="KN838636">
    <property type="protein sequence ID" value="KIJ99938.1"/>
    <property type="molecule type" value="Genomic_DNA"/>
</dbReference>
<keyword evidence="3" id="KW-0274">FAD</keyword>
<dbReference type="InterPro" id="IPR000960">
    <property type="entry name" value="Flavin_mOase"/>
</dbReference>
<name>A0A0C9XEA5_9AGAR</name>
<keyword evidence="4" id="KW-0521">NADP</keyword>
<evidence type="ECO:0000256" key="3">
    <source>
        <dbReference type="ARBA" id="ARBA00022827"/>
    </source>
</evidence>
<reference evidence="8" key="2">
    <citation type="submission" date="2015-01" db="EMBL/GenBank/DDBJ databases">
        <title>Evolutionary Origins and Diversification of the Mycorrhizal Mutualists.</title>
        <authorList>
            <consortium name="DOE Joint Genome Institute"/>
            <consortium name="Mycorrhizal Genomics Consortium"/>
            <person name="Kohler A."/>
            <person name="Kuo A."/>
            <person name="Nagy L.G."/>
            <person name="Floudas D."/>
            <person name="Copeland A."/>
            <person name="Barry K.W."/>
            <person name="Cichocki N."/>
            <person name="Veneault-Fourrey C."/>
            <person name="LaButti K."/>
            <person name="Lindquist E.A."/>
            <person name="Lipzen A."/>
            <person name="Lundell T."/>
            <person name="Morin E."/>
            <person name="Murat C."/>
            <person name="Riley R."/>
            <person name="Ohm R."/>
            <person name="Sun H."/>
            <person name="Tunlid A."/>
            <person name="Henrissat B."/>
            <person name="Grigoriev I.V."/>
            <person name="Hibbett D.S."/>
            <person name="Martin F."/>
        </authorList>
    </citation>
    <scope>NUCLEOTIDE SEQUENCE [LARGE SCALE GENOMIC DNA]</scope>
    <source>
        <strain evidence="8">LaAM-08-1</strain>
    </source>
</reference>
<dbReference type="PANTHER" id="PTHR23023">
    <property type="entry name" value="DIMETHYLANILINE MONOOXYGENASE"/>
    <property type="match status" value="1"/>
</dbReference>
<evidence type="ECO:0008006" key="9">
    <source>
        <dbReference type="Google" id="ProtNLM"/>
    </source>
</evidence>
<keyword evidence="2" id="KW-0285">Flavoprotein</keyword>
<proteinExistence type="inferred from homology"/>
<keyword evidence="8" id="KW-1185">Reference proteome</keyword>
<evidence type="ECO:0000256" key="1">
    <source>
        <dbReference type="ARBA" id="ARBA00009183"/>
    </source>
</evidence>
<dbReference type="AlphaFoldDB" id="A0A0C9XEA5"/>
<evidence type="ECO:0000256" key="4">
    <source>
        <dbReference type="ARBA" id="ARBA00022857"/>
    </source>
</evidence>
<evidence type="ECO:0000313" key="7">
    <source>
        <dbReference type="EMBL" id="KIJ99938.1"/>
    </source>
</evidence>
<accession>A0A0C9XEA5</accession>
<keyword evidence="5" id="KW-0560">Oxidoreductase</keyword>
<dbReference type="Gene3D" id="3.50.50.60">
    <property type="entry name" value="FAD/NAD(P)-binding domain"/>
    <property type="match status" value="2"/>
</dbReference>